<evidence type="ECO:0000313" key="2">
    <source>
        <dbReference type="Proteomes" id="UP001157502"/>
    </source>
</evidence>
<reference evidence="1" key="1">
    <citation type="submission" date="2021-05" db="EMBL/GenBank/DDBJ databases">
        <authorList>
            <person name="Pan Q."/>
            <person name="Jouanno E."/>
            <person name="Zahm M."/>
            <person name="Klopp C."/>
            <person name="Cabau C."/>
            <person name="Louis A."/>
            <person name="Berthelot C."/>
            <person name="Parey E."/>
            <person name="Roest Crollius H."/>
            <person name="Montfort J."/>
            <person name="Robinson-Rechavi M."/>
            <person name="Bouchez O."/>
            <person name="Lampietro C."/>
            <person name="Lopez Roques C."/>
            <person name="Donnadieu C."/>
            <person name="Postlethwait J."/>
            <person name="Bobe J."/>
            <person name="Dillon D."/>
            <person name="Chandos A."/>
            <person name="von Hippel F."/>
            <person name="Guiguen Y."/>
        </authorList>
    </citation>
    <scope>NUCLEOTIDE SEQUENCE</scope>
    <source>
        <strain evidence="1">YG-Jan2019</strain>
    </source>
</reference>
<protein>
    <submittedName>
        <fullName evidence="1">Uncharacterized protein</fullName>
    </submittedName>
</protein>
<accession>A0ACC2GBI4</accession>
<dbReference type="EMBL" id="CM055742">
    <property type="protein sequence ID" value="KAJ8001024.1"/>
    <property type="molecule type" value="Genomic_DNA"/>
</dbReference>
<name>A0ACC2GBI4_DALPE</name>
<evidence type="ECO:0000313" key="1">
    <source>
        <dbReference type="EMBL" id="KAJ8001024.1"/>
    </source>
</evidence>
<sequence>MSYGRKRGDLNDHQWRENTPSPIRNIQLRLQRTLEDASFQSGRYEDRRVPERGLEHRRRADDYGGFQFGNAYDRVRKGCQQFEPRHQPRQPVPVTKAMVYARAVWVENGMQMEGVLPLNWIETETKVVRWPLKNVSVAHERLLPPQEDWLSFELVKVKVTSVSRQECEKYNYTSAQTEEEDTVSQKRMKKRRTLEDYVQGSDLSPEEDEFLPDKKKVSGCSRPTTHRSPTRAESSEAFSPESARSRRSRTPQRGFRKPSQSGSRKGRASSSRFRHSWQGRHTRGGWGCFNTHTFPGEKVAGGFSFRESTGRFTACYAPGSRTPQRGVRKPSQSRSRKGRASSSKSRRSRTPQRGVRKPSRSGSRKEYRKSVLGKLVELLDEIKRVGRHYEPLNSAVHVARLETLEDFAEEEAHLKDRNLWEQRVSQLSKVGGRNNKDCVHKVMDRLFTNSLMAAFNMKGLGRSEKKAFQDTVHYSVVKAAVMKWSKTATEVEIRAAIAETLKHAPGRAGGGGRKV</sequence>
<comment type="caution">
    <text evidence="1">The sequence shown here is derived from an EMBL/GenBank/DDBJ whole genome shotgun (WGS) entry which is preliminary data.</text>
</comment>
<proteinExistence type="predicted"/>
<keyword evidence="2" id="KW-1185">Reference proteome</keyword>
<gene>
    <name evidence="1" type="ORF">DPEC_G00186510</name>
</gene>
<dbReference type="Proteomes" id="UP001157502">
    <property type="component" value="Chromosome 15"/>
</dbReference>
<organism evidence="1 2">
    <name type="scientific">Dallia pectoralis</name>
    <name type="common">Alaska blackfish</name>
    <dbReference type="NCBI Taxonomy" id="75939"/>
    <lineage>
        <taxon>Eukaryota</taxon>
        <taxon>Metazoa</taxon>
        <taxon>Chordata</taxon>
        <taxon>Craniata</taxon>
        <taxon>Vertebrata</taxon>
        <taxon>Euteleostomi</taxon>
        <taxon>Actinopterygii</taxon>
        <taxon>Neopterygii</taxon>
        <taxon>Teleostei</taxon>
        <taxon>Protacanthopterygii</taxon>
        <taxon>Esociformes</taxon>
        <taxon>Umbridae</taxon>
        <taxon>Dallia</taxon>
    </lineage>
</organism>